<evidence type="ECO:0000256" key="1">
    <source>
        <dbReference type="SAM" id="MobiDB-lite"/>
    </source>
</evidence>
<reference evidence="2" key="1">
    <citation type="journal article" date="2014" name="Genome Announc.">
        <title>Complete sequencing and chromosome-scale genome assembly of the industrial progenitor strain P2niaD18 from the penicillin producer Penicillium chrysogenum.</title>
        <authorList>
            <person name="Specht T."/>
            <person name="Dahlmann T.A."/>
            <person name="Zadra I."/>
            <person name="Kurnsteiner H."/>
            <person name="Kuck U."/>
        </authorList>
    </citation>
    <scope>NUCLEOTIDE SEQUENCE [LARGE SCALE GENOMIC DNA]</scope>
    <source>
        <strain evidence="2">P2niaD18</strain>
    </source>
</reference>
<name>A0A167RYN4_PENCH</name>
<sequence>MALWNECRGFEHPVKSRPAWLPIYLFYLFHNNSAEPICHSNFQKLPKSSSSTTLSSAWIELAQLHSETRDDAVPVRTNATTTSKQAGPRSGQEPGQSDRVSEDLSCVCIIQRHLAPYLIRPDRWLG</sequence>
<gene>
    <name evidence="2" type="ORF">EN45_051200</name>
</gene>
<accession>A0A167RYN4</accession>
<dbReference type="EMBL" id="CM002799">
    <property type="protein sequence ID" value="KZN86587.1"/>
    <property type="molecule type" value="Genomic_DNA"/>
</dbReference>
<protein>
    <submittedName>
        <fullName evidence="2">Uncharacterized protein</fullName>
    </submittedName>
</protein>
<dbReference type="AlphaFoldDB" id="A0A167RYN4"/>
<evidence type="ECO:0000313" key="2">
    <source>
        <dbReference type="EMBL" id="KZN86587.1"/>
    </source>
</evidence>
<dbReference type="Proteomes" id="UP000076449">
    <property type="component" value="Chromosome II"/>
</dbReference>
<organism evidence="2">
    <name type="scientific">Penicillium chrysogenum</name>
    <name type="common">Penicillium notatum</name>
    <dbReference type="NCBI Taxonomy" id="5076"/>
    <lineage>
        <taxon>Eukaryota</taxon>
        <taxon>Fungi</taxon>
        <taxon>Dikarya</taxon>
        <taxon>Ascomycota</taxon>
        <taxon>Pezizomycotina</taxon>
        <taxon>Eurotiomycetes</taxon>
        <taxon>Eurotiomycetidae</taxon>
        <taxon>Eurotiales</taxon>
        <taxon>Aspergillaceae</taxon>
        <taxon>Penicillium</taxon>
        <taxon>Penicillium chrysogenum species complex</taxon>
    </lineage>
</organism>
<feature type="region of interest" description="Disordered" evidence="1">
    <location>
        <begin position="69"/>
        <end position="100"/>
    </location>
</feature>
<proteinExistence type="predicted"/>